<keyword evidence="2" id="KW-1185">Reference proteome</keyword>
<evidence type="ECO:0000313" key="2">
    <source>
        <dbReference type="Proteomes" id="UP000008461"/>
    </source>
</evidence>
<dbReference type="Proteomes" id="UP000008461">
    <property type="component" value="Chromosome"/>
</dbReference>
<reference evidence="1 2" key="1">
    <citation type="journal article" date="2011" name="Stand. Genomic Sci.">
        <title>Complete genome sequence of Haliscomenobacter hydrossis type strain (O).</title>
        <authorList>
            <consortium name="US DOE Joint Genome Institute (JGI-PGF)"/>
            <person name="Daligault H."/>
            <person name="Lapidus A."/>
            <person name="Zeytun A."/>
            <person name="Nolan M."/>
            <person name="Lucas S."/>
            <person name="Del Rio T.G."/>
            <person name="Tice H."/>
            <person name="Cheng J.F."/>
            <person name="Tapia R."/>
            <person name="Han C."/>
            <person name="Goodwin L."/>
            <person name="Pitluck S."/>
            <person name="Liolios K."/>
            <person name="Pagani I."/>
            <person name="Ivanova N."/>
            <person name="Huntemann M."/>
            <person name="Mavromatis K."/>
            <person name="Mikhailova N."/>
            <person name="Pati A."/>
            <person name="Chen A."/>
            <person name="Palaniappan K."/>
            <person name="Land M."/>
            <person name="Hauser L."/>
            <person name="Brambilla E.M."/>
            <person name="Rohde M."/>
            <person name="Verbarg S."/>
            <person name="Goker M."/>
            <person name="Bristow J."/>
            <person name="Eisen J.A."/>
            <person name="Markowitz V."/>
            <person name="Hugenholtz P."/>
            <person name="Kyrpides N.C."/>
            <person name="Klenk H.P."/>
            <person name="Woyke T."/>
        </authorList>
    </citation>
    <scope>NUCLEOTIDE SEQUENCE [LARGE SCALE GENOMIC DNA]</scope>
    <source>
        <strain evidence="2">ATCC 27775 / DSM 1100 / LMG 10767 / O</strain>
    </source>
</reference>
<sequence>MLHYYAFILQDNAQVTPKLCTDDLDPQLEKVTDHEEADLSISFKWMYDLCNSFPEECKVFG</sequence>
<name>F4KUS5_HALH1</name>
<dbReference type="AlphaFoldDB" id="F4KUS5"/>
<reference key="2">
    <citation type="submission" date="2011-04" db="EMBL/GenBank/DDBJ databases">
        <title>Complete sequence of chromosome of Haliscomenobacter hydrossis DSM 1100.</title>
        <authorList>
            <consortium name="US DOE Joint Genome Institute (JGI-PGF)"/>
            <person name="Lucas S."/>
            <person name="Han J."/>
            <person name="Lapidus A."/>
            <person name="Bruce D."/>
            <person name="Goodwin L."/>
            <person name="Pitluck S."/>
            <person name="Peters L."/>
            <person name="Kyrpides N."/>
            <person name="Mavromatis K."/>
            <person name="Ivanova N."/>
            <person name="Ovchinnikova G."/>
            <person name="Pagani I."/>
            <person name="Daligault H."/>
            <person name="Detter J.C."/>
            <person name="Han C."/>
            <person name="Land M."/>
            <person name="Hauser L."/>
            <person name="Markowitz V."/>
            <person name="Cheng J.-F."/>
            <person name="Hugenholtz P."/>
            <person name="Woyke T."/>
            <person name="Wu D."/>
            <person name="Verbarg S."/>
            <person name="Frueling A."/>
            <person name="Brambilla E."/>
            <person name="Klenk H.-P."/>
            <person name="Eisen J.A."/>
        </authorList>
    </citation>
    <scope>NUCLEOTIDE SEQUENCE</scope>
    <source>
        <strain>DSM 1100</strain>
    </source>
</reference>
<proteinExistence type="predicted"/>
<dbReference type="KEGG" id="hhy:Halhy_5655"/>
<dbReference type="STRING" id="760192.Halhy_5655"/>
<protein>
    <submittedName>
        <fullName evidence="1">Uncharacterized protein</fullName>
    </submittedName>
</protein>
<evidence type="ECO:0000313" key="1">
    <source>
        <dbReference type="EMBL" id="AEE53478.1"/>
    </source>
</evidence>
<dbReference type="RefSeq" id="WP_013768007.1">
    <property type="nucleotide sequence ID" value="NC_015510.1"/>
</dbReference>
<dbReference type="HOGENOM" id="CLU_2916139_0_0_10"/>
<accession>F4KUS5</accession>
<gene>
    <name evidence="1" type="ordered locus">Halhy_5655</name>
</gene>
<organism evidence="1 2">
    <name type="scientific">Haliscomenobacter hydrossis (strain ATCC 27775 / DSM 1100 / LMG 10767 / O)</name>
    <dbReference type="NCBI Taxonomy" id="760192"/>
    <lineage>
        <taxon>Bacteria</taxon>
        <taxon>Pseudomonadati</taxon>
        <taxon>Bacteroidota</taxon>
        <taxon>Saprospiria</taxon>
        <taxon>Saprospirales</taxon>
        <taxon>Haliscomenobacteraceae</taxon>
        <taxon>Haliscomenobacter</taxon>
    </lineage>
</organism>
<dbReference type="EMBL" id="CP002691">
    <property type="protein sequence ID" value="AEE53478.1"/>
    <property type="molecule type" value="Genomic_DNA"/>
</dbReference>